<dbReference type="AlphaFoldDB" id="A0AAD7GFH5"/>
<organism evidence="1 2">
    <name type="scientific">Mycena rosella</name>
    <name type="common">Pink bonnet</name>
    <name type="synonym">Agaricus rosellus</name>
    <dbReference type="NCBI Taxonomy" id="1033263"/>
    <lineage>
        <taxon>Eukaryota</taxon>
        <taxon>Fungi</taxon>
        <taxon>Dikarya</taxon>
        <taxon>Basidiomycota</taxon>
        <taxon>Agaricomycotina</taxon>
        <taxon>Agaricomycetes</taxon>
        <taxon>Agaricomycetidae</taxon>
        <taxon>Agaricales</taxon>
        <taxon>Marasmiineae</taxon>
        <taxon>Mycenaceae</taxon>
        <taxon>Mycena</taxon>
    </lineage>
</organism>
<gene>
    <name evidence="1" type="ORF">B0H17DRAFT_1200498</name>
</gene>
<dbReference type="SUPFAM" id="SSF52047">
    <property type="entry name" value="RNI-like"/>
    <property type="match status" value="1"/>
</dbReference>
<name>A0AAD7GFH5_MYCRO</name>
<proteinExistence type="predicted"/>
<sequence>MSTQNYVDRVATEVWLNCWTFCDTASLRRLCRVCRYFLGLCQPLLFRSYRVIGPAVEAENWISTTQDLHYQAYRLTKLAASTHATSLRTWRWLGNPDLAHLTELFPHITNIGALEDTWLRLVRVFTTTLGAYQRLTLLYLQELNIDAEFRATLALLEHLEDLSLRHCELLAPSGDLLPLRQFYFSVYDTELSEPAAEELHLIGRDELRCLTLDGSRESDSFLAALVIHPLPRLVEFTISLTDDVFARFFTCLDACPLLASLTLHSPATPPQPPLPVVELAGHMYTCIPPVQTVNMRILAMSPTLDFSYPPVFDDLKVGHPAAALTTAMASVYSGHIVLPPLLEGLCFQQRGWPMRGAFLAEQHRAVLALERLSPALKQIRFDHHDKWIRTRNVWKCEKGSFLSAPRTTAKVISQVRNADGTTR</sequence>
<protein>
    <recommendedName>
        <fullName evidence="3">F-box domain-containing protein</fullName>
    </recommendedName>
</protein>
<accession>A0AAD7GFH5</accession>
<reference evidence="1" key="1">
    <citation type="submission" date="2023-03" db="EMBL/GenBank/DDBJ databases">
        <title>Massive genome expansion in bonnet fungi (Mycena s.s.) driven by repeated elements and novel gene families across ecological guilds.</title>
        <authorList>
            <consortium name="Lawrence Berkeley National Laboratory"/>
            <person name="Harder C.B."/>
            <person name="Miyauchi S."/>
            <person name="Viragh M."/>
            <person name="Kuo A."/>
            <person name="Thoen E."/>
            <person name="Andreopoulos B."/>
            <person name="Lu D."/>
            <person name="Skrede I."/>
            <person name="Drula E."/>
            <person name="Henrissat B."/>
            <person name="Morin E."/>
            <person name="Kohler A."/>
            <person name="Barry K."/>
            <person name="LaButti K."/>
            <person name="Morin E."/>
            <person name="Salamov A."/>
            <person name="Lipzen A."/>
            <person name="Mereny Z."/>
            <person name="Hegedus B."/>
            <person name="Baldrian P."/>
            <person name="Stursova M."/>
            <person name="Weitz H."/>
            <person name="Taylor A."/>
            <person name="Grigoriev I.V."/>
            <person name="Nagy L.G."/>
            <person name="Martin F."/>
            <person name="Kauserud H."/>
        </authorList>
    </citation>
    <scope>NUCLEOTIDE SEQUENCE</scope>
    <source>
        <strain evidence="1">CBHHK067</strain>
    </source>
</reference>
<evidence type="ECO:0000313" key="1">
    <source>
        <dbReference type="EMBL" id="KAJ7692440.1"/>
    </source>
</evidence>
<evidence type="ECO:0008006" key="3">
    <source>
        <dbReference type="Google" id="ProtNLM"/>
    </source>
</evidence>
<evidence type="ECO:0000313" key="2">
    <source>
        <dbReference type="Proteomes" id="UP001221757"/>
    </source>
</evidence>
<comment type="caution">
    <text evidence="1">The sequence shown here is derived from an EMBL/GenBank/DDBJ whole genome shotgun (WGS) entry which is preliminary data.</text>
</comment>
<dbReference type="EMBL" id="JARKIE010000052">
    <property type="protein sequence ID" value="KAJ7692440.1"/>
    <property type="molecule type" value="Genomic_DNA"/>
</dbReference>
<dbReference type="Proteomes" id="UP001221757">
    <property type="component" value="Unassembled WGS sequence"/>
</dbReference>
<keyword evidence="2" id="KW-1185">Reference proteome</keyword>